<keyword evidence="3" id="KW-1185">Reference proteome</keyword>
<evidence type="ECO:0000256" key="1">
    <source>
        <dbReference type="SAM" id="Phobius"/>
    </source>
</evidence>
<organism evidence="2 3">
    <name type="scientific">Enhygromyxa salina</name>
    <dbReference type="NCBI Taxonomy" id="215803"/>
    <lineage>
        <taxon>Bacteria</taxon>
        <taxon>Pseudomonadati</taxon>
        <taxon>Myxococcota</taxon>
        <taxon>Polyangia</taxon>
        <taxon>Nannocystales</taxon>
        <taxon>Nannocystaceae</taxon>
        <taxon>Enhygromyxa</taxon>
    </lineage>
</organism>
<feature type="transmembrane region" description="Helical" evidence="1">
    <location>
        <begin position="76"/>
        <end position="102"/>
    </location>
</feature>
<sequence>MLEHPSSCPPLWLGLASVALTAWSIARAWPKWRFERLALRGFDSPGAAAGPFRQGAPEATPNLRPMYGFERDPGSLIFFTLHFLACVGGILALSTVLWFAVAVVEGMPLAANTVSALAALFAAVLAVPMWLGQRLLHGLLGGLLALFVFALWPPAVPLLLVIVVVQHDLIRRRSVADEREQGRREAHERERTTGA</sequence>
<dbReference type="Proteomes" id="UP000237968">
    <property type="component" value="Unassembled WGS sequence"/>
</dbReference>
<dbReference type="AlphaFoldDB" id="A0A2S9XB87"/>
<feature type="transmembrane region" description="Helical" evidence="1">
    <location>
        <begin position="109"/>
        <end position="131"/>
    </location>
</feature>
<comment type="caution">
    <text evidence="2">The sequence shown here is derived from an EMBL/GenBank/DDBJ whole genome shotgun (WGS) entry which is preliminary data.</text>
</comment>
<keyword evidence="1" id="KW-0812">Transmembrane</keyword>
<dbReference type="RefSeq" id="WP_146156405.1">
    <property type="nucleotide sequence ID" value="NZ_PVNK01000293.1"/>
</dbReference>
<gene>
    <name evidence="2" type="ORF">ENSA5_67360</name>
</gene>
<reference evidence="2 3" key="1">
    <citation type="submission" date="2018-03" db="EMBL/GenBank/DDBJ databases">
        <title>Draft Genome Sequences of the Obligatory Marine Myxobacteria Enhygromyxa salina SWB005.</title>
        <authorList>
            <person name="Poehlein A."/>
            <person name="Moghaddam J.A."/>
            <person name="Harms H."/>
            <person name="Alanjari M."/>
            <person name="Koenig G.M."/>
            <person name="Daniel R."/>
            <person name="Schaeberle T.F."/>
        </authorList>
    </citation>
    <scope>NUCLEOTIDE SEQUENCE [LARGE SCALE GENOMIC DNA]</scope>
    <source>
        <strain evidence="2 3">SWB005</strain>
    </source>
</reference>
<evidence type="ECO:0000313" key="3">
    <source>
        <dbReference type="Proteomes" id="UP000237968"/>
    </source>
</evidence>
<name>A0A2S9XB87_9BACT</name>
<dbReference type="OrthoDB" id="5519877at2"/>
<keyword evidence="1" id="KW-0472">Membrane</keyword>
<keyword evidence="1" id="KW-1133">Transmembrane helix</keyword>
<protein>
    <submittedName>
        <fullName evidence="2">Uncharacterized protein</fullName>
    </submittedName>
</protein>
<feature type="transmembrane region" description="Helical" evidence="1">
    <location>
        <begin position="143"/>
        <end position="165"/>
    </location>
</feature>
<accession>A0A2S9XB87</accession>
<evidence type="ECO:0000313" key="2">
    <source>
        <dbReference type="EMBL" id="PRP90118.1"/>
    </source>
</evidence>
<dbReference type="EMBL" id="PVNK01000293">
    <property type="protein sequence ID" value="PRP90118.1"/>
    <property type="molecule type" value="Genomic_DNA"/>
</dbReference>
<proteinExistence type="predicted"/>